<reference evidence="1 2" key="1">
    <citation type="submission" date="2022-02" db="EMBL/GenBank/DDBJ databases">
        <title>Comparative genomics of the first Antarctic Pseudomonas spp. capable of biotransforming 2,4,6-Trinitrotoluene.</title>
        <authorList>
            <person name="Cabrera M.A."/>
            <person name="Marquez S.L."/>
            <person name="Perez-Donoso J.M."/>
        </authorList>
    </citation>
    <scope>NUCLEOTIDE SEQUENCE [LARGE SCALE GENOMIC DNA]</scope>
    <source>
        <strain evidence="1 2">TNT19</strain>
    </source>
</reference>
<dbReference type="RefSeq" id="WP_247292277.1">
    <property type="nucleotide sequence ID" value="NZ_JAKNRW010000015.1"/>
</dbReference>
<evidence type="ECO:0000313" key="1">
    <source>
        <dbReference type="EMBL" id="MCK1792009.1"/>
    </source>
</evidence>
<dbReference type="EMBL" id="JAKNRW010000015">
    <property type="protein sequence ID" value="MCK1792009.1"/>
    <property type="molecule type" value="Genomic_DNA"/>
</dbReference>
<protein>
    <submittedName>
        <fullName evidence="1">Uncharacterized protein</fullName>
    </submittedName>
</protein>
<comment type="caution">
    <text evidence="1">The sequence shown here is derived from an EMBL/GenBank/DDBJ whole genome shotgun (WGS) entry which is preliminary data.</text>
</comment>
<dbReference type="InterPro" id="IPR036866">
    <property type="entry name" value="RibonucZ/Hydroxyglut_hydro"/>
</dbReference>
<dbReference type="Gene3D" id="3.60.15.10">
    <property type="entry name" value="Ribonuclease Z/Hydroxyacylglutathione hydrolase-like"/>
    <property type="match status" value="1"/>
</dbReference>
<accession>A0ABT0F334</accession>
<proteinExistence type="predicted"/>
<name>A0ABT0F334_9PSED</name>
<sequence length="235" mass="26507">MYPAAFPHDPITPIFENVYLVHGSIRMGPGLRMNRNMVIVKNGDELTLINPVRMNDEALLSLEDLGSVRHVMRLGDFHGLDDLFYVDRYQAQFWCQSPPETYKVPIASHVISSAAIPPLPNAQFFVYEAAKFPEACLLLEDLKLLITTDSIQYWADWSYTTFLTRCILQLMGFKLTLLIGGPWLKRVTVQGGSLASDFEKLLALDFEHIVGAHGQVLREAAKPMLKAAIRKSFPQ</sequence>
<evidence type="ECO:0000313" key="2">
    <source>
        <dbReference type="Proteomes" id="UP001299876"/>
    </source>
</evidence>
<keyword evidence="2" id="KW-1185">Reference proteome</keyword>
<gene>
    <name evidence="1" type="ORF">L9059_17805</name>
</gene>
<organism evidence="1 2">
    <name type="scientific">Pseudomonas violetae</name>
    <dbReference type="NCBI Taxonomy" id="2915813"/>
    <lineage>
        <taxon>Bacteria</taxon>
        <taxon>Pseudomonadati</taxon>
        <taxon>Pseudomonadota</taxon>
        <taxon>Gammaproteobacteria</taxon>
        <taxon>Pseudomonadales</taxon>
        <taxon>Pseudomonadaceae</taxon>
        <taxon>Pseudomonas</taxon>
    </lineage>
</organism>
<dbReference type="SUPFAM" id="SSF56281">
    <property type="entry name" value="Metallo-hydrolase/oxidoreductase"/>
    <property type="match status" value="1"/>
</dbReference>
<dbReference type="Proteomes" id="UP001299876">
    <property type="component" value="Unassembled WGS sequence"/>
</dbReference>